<evidence type="ECO:0000256" key="7">
    <source>
        <dbReference type="ARBA" id="ARBA00023065"/>
    </source>
</evidence>
<evidence type="ECO:0000256" key="5">
    <source>
        <dbReference type="ARBA" id="ARBA00022781"/>
    </source>
</evidence>
<dbReference type="Proteomes" id="UP000593601">
    <property type="component" value="Chromosome"/>
</dbReference>
<evidence type="ECO:0000256" key="12">
    <source>
        <dbReference type="HAMAP-Rule" id="MF_01398"/>
    </source>
</evidence>
<comment type="similarity">
    <text evidence="1 12 13">Belongs to the ATPase B chain family.</text>
</comment>
<keyword evidence="5 12" id="KW-0375">Hydrogen ion transport</keyword>
<evidence type="ECO:0000256" key="11">
    <source>
        <dbReference type="ARBA" id="ARBA00037847"/>
    </source>
</evidence>
<evidence type="ECO:0000256" key="2">
    <source>
        <dbReference type="ARBA" id="ARBA00022448"/>
    </source>
</evidence>
<dbReference type="KEGG" id="bliq:INP51_07570"/>
<keyword evidence="16" id="KW-1185">Reference proteome</keyword>
<keyword evidence="4 12" id="KW-0812">Transmembrane</keyword>
<evidence type="ECO:0000256" key="9">
    <source>
        <dbReference type="ARBA" id="ARBA00023310"/>
    </source>
</evidence>
<proteinExistence type="inferred from homology"/>
<keyword evidence="7 12" id="KW-0406">Ion transport</keyword>
<dbReference type="Pfam" id="PF00430">
    <property type="entry name" value="ATP-synt_B"/>
    <property type="match status" value="1"/>
</dbReference>
<comment type="function">
    <text evidence="10 12">F(1)F(0) ATP synthase produces ATP from ADP in the presence of a proton or sodium gradient. F-type ATPases consist of two structural domains, F(1) containing the extramembraneous catalytic core and F(0) containing the membrane proton channel, linked together by a central stalk and a peripheral stalk. During catalysis, ATP synthesis in the catalytic domain of F(1) is coupled via a rotary mechanism of the central stalk subunits to proton translocation.</text>
</comment>
<evidence type="ECO:0000256" key="10">
    <source>
        <dbReference type="ARBA" id="ARBA00025198"/>
    </source>
</evidence>
<evidence type="ECO:0000313" key="15">
    <source>
        <dbReference type="EMBL" id="QOV20766.1"/>
    </source>
</evidence>
<evidence type="ECO:0000256" key="1">
    <source>
        <dbReference type="ARBA" id="ARBA00005513"/>
    </source>
</evidence>
<keyword evidence="8 12" id="KW-0472">Membrane</keyword>
<evidence type="ECO:0000256" key="4">
    <source>
        <dbReference type="ARBA" id="ARBA00022692"/>
    </source>
</evidence>
<dbReference type="GO" id="GO:0046961">
    <property type="term" value="F:proton-transporting ATPase activity, rotational mechanism"/>
    <property type="evidence" value="ECO:0007669"/>
    <property type="project" value="TreeGrafter"/>
</dbReference>
<keyword evidence="6 12" id="KW-1133">Transmembrane helix</keyword>
<dbReference type="PANTHER" id="PTHR33445">
    <property type="entry name" value="ATP SYNTHASE SUBUNIT B', CHLOROPLASTIC"/>
    <property type="match status" value="1"/>
</dbReference>
<dbReference type="GO" id="GO:0012505">
    <property type="term" value="C:endomembrane system"/>
    <property type="evidence" value="ECO:0007669"/>
    <property type="project" value="UniProtKB-SubCell"/>
</dbReference>
<dbReference type="GO" id="GO:0046933">
    <property type="term" value="F:proton-transporting ATP synthase activity, rotational mechanism"/>
    <property type="evidence" value="ECO:0007669"/>
    <property type="project" value="UniProtKB-UniRule"/>
</dbReference>
<dbReference type="GO" id="GO:0005886">
    <property type="term" value="C:plasma membrane"/>
    <property type="evidence" value="ECO:0007669"/>
    <property type="project" value="UniProtKB-SubCell"/>
</dbReference>
<evidence type="ECO:0000256" key="3">
    <source>
        <dbReference type="ARBA" id="ARBA00022547"/>
    </source>
</evidence>
<dbReference type="InterPro" id="IPR002146">
    <property type="entry name" value="ATP_synth_b/b'su_bac/chlpt"/>
</dbReference>
<protein>
    <recommendedName>
        <fullName evidence="12">ATP synthase subunit b</fullName>
    </recommendedName>
    <alternativeName>
        <fullName evidence="12">ATP synthase F(0) sector subunit b</fullName>
    </alternativeName>
    <alternativeName>
        <fullName evidence="12">ATPase subunit I</fullName>
    </alternativeName>
    <alternativeName>
        <fullName evidence="12">F-type ATPase subunit b</fullName>
        <shortName evidence="12">F-ATPase subunit b</shortName>
    </alternativeName>
</protein>
<evidence type="ECO:0000313" key="16">
    <source>
        <dbReference type="Proteomes" id="UP000593601"/>
    </source>
</evidence>
<gene>
    <name evidence="12" type="primary">atpF</name>
    <name evidence="15" type="ORF">INP51_07570</name>
</gene>
<comment type="subcellular location">
    <subcellularLocation>
        <location evidence="12">Cell membrane</location>
        <topology evidence="12">Single-pass membrane protein</topology>
    </subcellularLocation>
    <subcellularLocation>
        <location evidence="11">Endomembrane system</location>
        <topology evidence="11">Single-pass membrane protein</topology>
    </subcellularLocation>
</comment>
<evidence type="ECO:0000256" key="8">
    <source>
        <dbReference type="ARBA" id="ARBA00023136"/>
    </source>
</evidence>
<evidence type="ECO:0000256" key="13">
    <source>
        <dbReference type="RuleBase" id="RU003848"/>
    </source>
</evidence>
<comment type="subunit">
    <text evidence="12">F-type ATPases have 2 components, F(1) - the catalytic core - and F(0) - the membrane proton channel. F(1) has five subunits: alpha(3), beta(3), gamma(1), delta(1), epsilon(1). F(0) has three main subunits: a(1), b(2) and c(10-14). The alpha and beta chains form an alternating ring which encloses part of the gamma chain. F(1) is attached to F(0) by a central stalk formed by the gamma and epsilon chains, while a peripheral stalk is formed by the delta and b chains.</text>
</comment>
<dbReference type="CDD" id="cd06503">
    <property type="entry name" value="ATP-synt_Fo_b"/>
    <property type="match status" value="1"/>
</dbReference>
<dbReference type="InterPro" id="IPR050059">
    <property type="entry name" value="ATP_synthase_B_chain"/>
</dbReference>
<feature type="coiled-coil region" evidence="14">
    <location>
        <begin position="65"/>
        <end position="125"/>
    </location>
</feature>
<dbReference type="GO" id="GO:0045259">
    <property type="term" value="C:proton-transporting ATP synthase complex"/>
    <property type="evidence" value="ECO:0007669"/>
    <property type="project" value="UniProtKB-KW"/>
</dbReference>
<keyword evidence="9 12" id="KW-0066">ATP synthesis</keyword>
<keyword evidence="12" id="KW-1003">Cell membrane</keyword>
<dbReference type="AlphaFoldDB" id="A0A7M2RKA2"/>
<keyword evidence="3 12" id="KW-0138">CF(0)</keyword>
<dbReference type="RefSeq" id="WP_193737080.1">
    <property type="nucleotide sequence ID" value="NZ_CP063304.1"/>
</dbReference>
<accession>A0A7M2RKA2</accession>
<comment type="function">
    <text evidence="12">Component of the F(0) channel, it forms part of the peripheral stalk, linking F(1) to F(0).</text>
</comment>
<reference evidence="15 16" key="1">
    <citation type="submission" date="2020-10" db="EMBL/GenBank/DDBJ databases">
        <title>Blautia liquoris sp.nov., isolated from the mud in a fermentation cellar used for the production of Chinese strong-flavoured liquor.</title>
        <authorList>
            <person name="Lu L."/>
        </authorList>
    </citation>
    <scope>NUCLEOTIDE SEQUENCE [LARGE SCALE GENOMIC DNA]</scope>
    <source>
        <strain evidence="15 16">LZLJ-3</strain>
    </source>
</reference>
<dbReference type="HAMAP" id="MF_01398">
    <property type="entry name" value="ATP_synth_b_bprime"/>
    <property type="match status" value="1"/>
</dbReference>
<dbReference type="PANTHER" id="PTHR33445:SF2">
    <property type="entry name" value="ATP SYNTHASE SUBUNIT B', CHLOROPLASTIC"/>
    <property type="match status" value="1"/>
</dbReference>
<evidence type="ECO:0000256" key="14">
    <source>
        <dbReference type="SAM" id="Coils"/>
    </source>
</evidence>
<evidence type="ECO:0000256" key="6">
    <source>
        <dbReference type="ARBA" id="ARBA00022989"/>
    </source>
</evidence>
<keyword evidence="14" id="KW-0175">Coiled coil</keyword>
<name>A0A7M2RKA2_9FIRM</name>
<organism evidence="15 16">
    <name type="scientific">Blautia liquoris</name>
    <dbReference type="NCBI Taxonomy" id="2779518"/>
    <lineage>
        <taxon>Bacteria</taxon>
        <taxon>Bacillati</taxon>
        <taxon>Bacillota</taxon>
        <taxon>Clostridia</taxon>
        <taxon>Lachnospirales</taxon>
        <taxon>Lachnospiraceae</taxon>
        <taxon>Blautia</taxon>
    </lineage>
</organism>
<dbReference type="EMBL" id="CP063304">
    <property type="protein sequence ID" value="QOV20766.1"/>
    <property type="molecule type" value="Genomic_DNA"/>
</dbReference>
<keyword evidence="2 12" id="KW-0813">Transport</keyword>
<sequence>MYNRILILANKVPEGRVFALDTQTFISVAIQLLNGIILAAALGFILYKPLKKFMQARTDKIQGQIDSSKEKAASAEELKSEYEAKIQELDKERIKILEEARKQAADEKDTILEKAKSEANEIRKRSAETAIADEKRIQEESRQYIIELAFAIASTYVSNNMDQQDQDKIFDEALTSMEGANWQN</sequence>
<feature type="transmembrane region" description="Helical" evidence="12">
    <location>
        <begin position="25"/>
        <end position="47"/>
    </location>
</feature>